<sequence>AATRVLKTVANDGDAYDVLNVSPSDSSAVVKRAFWKLSLMVHPDKCEHARAAEAFDVVKKAHTSLSDPSERSIIDGKREERSAREGFQE</sequence>
<dbReference type="InterPro" id="IPR001623">
    <property type="entry name" value="DnaJ_domain"/>
</dbReference>
<accession>C1N783</accession>
<dbReference type="RefSeq" id="XP_003063692.1">
    <property type="nucleotide sequence ID" value="XM_003063646.1"/>
</dbReference>
<name>C1N783_MICPC</name>
<evidence type="ECO:0000313" key="4">
    <source>
        <dbReference type="Proteomes" id="UP000001876"/>
    </source>
</evidence>
<dbReference type="KEGG" id="mpp:MICPUCDRAFT_9227"/>
<dbReference type="eggNOG" id="KOG0714">
    <property type="taxonomic scope" value="Eukaryota"/>
</dbReference>
<protein>
    <submittedName>
        <fullName evidence="3">Predicted protein</fullName>
    </submittedName>
</protein>
<dbReference type="CDD" id="cd06257">
    <property type="entry name" value="DnaJ"/>
    <property type="match status" value="1"/>
</dbReference>
<dbReference type="STRING" id="564608.C1N783"/>
<dbReference type="SUPFAM" id="SSF46565">
    <property type="entry name" value="Chaperone J-domain"/>
    <property type="match status" value="1"/>
</dbReference>
<proteinExistence type="predicted"/>
<dbReference type="Proteomes" id="UP000001876">
    <property type="component" value="Unassembled WGS sequence"/>
</dbReference>
<organism evidence="4">
    <name type="scientific">Micromonas pusilla (strain CCMP1545)</name>
    <name type="common">Picoplanktonic green alga</name>
    <dbReference type="NCBI Taxonomy" id="564608"/>
    <lineage>
        <taxon>Eukaryota</taxon>
        <taxon>Viridiplantae</taxon>
        <taxon>Chlorophyta</taxon>
        <taxon>Mamiellophyceae</taxon>
        <taxon>Mamiellales</taxon>
        <taxon>Mamiellaceae</taxon>
        <taxon>Micromonas</taxon>
    </lineage>
</organism>
<dbReference type="PANTHER" id="PTHR47422:SF1">
    <property type="entry name" value="DNAJ HEAT SHOCK N-TERMINAL DOMAIN-CONTAINING PROTEIN"/>
    <property type="match status" value="1"/>
</dbReference>
<dbReference type="InterPro" id="IPR036869">
    <property type="entry name" value="J_dom_sf"/>
</dbReference>
<dbReference type="GeneID" id="9689133"/>
<dbReference type="PRINTS" id="PR00625">
    <property type="entry name" value="JDOMAIN"/>
</dbReference>
<reference evidence="3 4" key="1">
    <citation type="journal article" date="2009" name="Science">
        <title>Green evolution and dynamic adaptations revealed by genomes of the marine picoeukaryotes Micromonas.</title>
        <authorList>
            <person name="Worden A.Z."/>
            <person name="Lee J.H."/>
            <person name="Mock T."/>
            <person name="Rouze P."/>
            <person name="Simmons M.P."/>
            <person name="Aerts A.L."/>
            <person name="Allen A.E."/>
            <person name="Cuvelier M.L."/>
            <person name="Derelle E."/>
            <person name="Everett M.V."/>
            <person name="Foulon E."/>
            <person name="Grimwood J."/>
            <person name="Gundlach H."/>
            <person name="Henrissat B."/>
            <person name="Napoli C."/>
            <person name="McDonald S.M."/>
            <person name="Parker M.S."/>
            <person name="Rombauts S."/>
            <person name="Salamov A."/>
            <person name="Von Dassow P."/>
            <person name="Badger J.H."/>
            <person name="Coutinho P.M."/>
            <person name="Demir E."/>
            <person name="Dubchak I."/>
            <person name="Gentemann C."/>
            <person name="Eikrem W."/>
            <person name="Gready J.E."/>
            <person name="John U."/>
            <person name="Lanier W."/>
            <person name="Lindquist E.A."/>
            <person name="Lucas S."/>
            <person name="Mayer K.F."/>
            <person name="Moreau H."/>
            <person name="Not F."/>
            <person name="Otillar R."/>
            <person name="Panaud O."/>
            <person name="Pangilinan J."/>
            <person name="Paulsen I."/>
            <person name="Piegu B."/>
            <person name="Poliakov A."/>
            <person name="Robbens S."/>
            <person name="Schmutz J."/>
            <person name="Toulza E."/>
            <person name="Wyss T."/>
            <person name="Zelensky A."/>
            <person name="Zhou K."/>
            <person name="Armbrust E.V."/>
            <person name="Bhattacharya D."/>
            <person name="Goodenough U.W."/>
            <person name="Van de Peer Y."/>
            <person name="Grigoriev I.V."/>
        </authorList>
    </citation>
    <scope>NUCLEOTIDE SEQUENCE [LARGE SCALE GENOMIC DNA]</scope>
    <source>
        <strain evidence="3 4">CCMP1545</strain>
    </source>
</reference>
<evidence type="ECO:0000256" key="1">
    <source>
        <dbReference type="SAM" id="MobiDB-lite"/>
    </source>
</evidence>
<gene>
    <name evidence="3" type="ORF">MICPUCDRAFT_9227</name>
</gene>
<feature type="domain" description="J" evidence="2">
    <location>
        <begin position="14"/>
        <end position="78"/>
    </location>
</feature>
<feature type="compositionally biased region" description="Basic and acidic residues" evidence="1">
    <location>
        <begin position="68"/>
        <end position="89"/>
    </location>
</feature>
<dbReference type="Gene3D" id="1.10.287.110">
    <property type="entry name" value="DnaJ domain"/>
    <property type="match status" value="1"/>
</dbReference>
<evidence type="ECO:0000259" key="2">
    <source>
        <dbReference type="PROSITE" id="PS50076"/>
    </source>
</evidence>
<dbReference type="PANTHER" id="PTHR47422">
    <property type="entry name" value="DNAJ HEAT SHOCK N-TERMINAL DOMAIN-CONTAINING PROTEIN"/>
    <property type="match status" value="1"/>
</dbReference>
<feature type="non-terminal residue" evidence="3">
    <location>
        <position position="89"/>
    </location>
</feature>
<dbReference type="AlphaFoldDB" id="C1N783"/>
<dbReference type="OrthoDB" id="342454at2759"/>
<dbReference type="SMART" id="SM00271">
    <property type="entry name" value="DnaJ"/>
    <property type="match status" value="1"/>
</dbReference>
<feature type="region of interest" description="Disordered" evidence="1">
    <location>
        <begin position="63"/>
        <end position="89"/>
    </location>
</feature>
<feature type="non-terminal residue" evidence="3">
    <location>
        <position position="1"/>
    </location>
</feature>
<dbReference type="EMBL" id="GG663749">
    <property type="protein sequence ID" value="EEH52065.1"/>
    <property type="molecule type" value="Genomic_DNA"/>
</dbReference>
<dbReference type="PROSITE" id="PS50076">
    <property type="entry name" value="DNAJ_2"/>
    <property type="match status" value="1"/>
</dbReference>
<dbReference type="Pfam" id="PF00226">
    <property type="entry name" value="DnaJ"/>
    <property type="match status" value="1"/>
</dbReference>
<evidence type="ECO:0000313" key="3">
    <source>
        <dbReference type="EMBL" id="EEH52065.1"/>
    </source>
</evidence>
<keyword evidence="4" id="KW-1185">Reference proteome</keyword>